<keyword evidence="2" id="KW-1185">Reference proteome</keyword>
<protein>
    <submittedName>
        <fullName evidence="1">Uncharacterized protein</fullName>
    </submittedName>
</protein>
<proteinExistence type="predicted"/>
<dbReference type="AlphaFoldDB" id="A0A1T0B6Q0"/>
<dbReference type="EMBL" id="MUYB01000012">
    <property type="protein sequence ID" value="OOS05774.1"/>
    <property type="molecule type" value="Genomic_DNA"/>
</dbReference>
<dbReference type="Proteomes" id="UP000190023">
    <property type="component" value="Unassembled WGS sequence"/>
</dbReference>
<dbReference type="STRING" id="123822.B0188_03065"/>
<sequence>MNNEYNAFSPWLHQDRQFPHWIGWRVFSFQYFQHHSKIIMPKAAFLFPVTFFYKKQPCFLLVGNEEDI</sequence>
<accession>A0A1T0B6Q0</accession>
<comment type="caution">
    <text evidence="1">The sequence shown here is derived from an EMBL/GenBank/DDBJ whole genome shotgun (WGS) entry which is preliminary data.</text>
</comment>
<evidence type="ECO:0000313" key="2">
    <source>
        <dbReference type="Proteomes" id="UP000190023"/>
    </source>
</evidence>
<gene>
    <name evidence="1" type="ORF">B0188_03065</name>
</gene>
<name>A0A1T0B6Q0_9PAST</name>
<organism evidence="1 2">
    <name type="scientific">[Haemophilus] felis</name>
    <dbReference type="NCBI Taxonomy" id="123822"/>
    <lineage>
        <taxon>Bacteria</taxon>
        <taxon>Pseudomonadati</taxon>
        <taxon>Pseudomonadota</taxon>
        <taxon>Gammaproteobacteria</taxon>
        <taxon>Pasteurellales</taxon>
        <taxon>Pasteurellaceae</taxon>
    </lineage>
</organism>
<evidence type="ECO:0000313" key="1">
    <source>
        <dbReference type="EMBL" id="OOS05774.1"/>
    </source>
</evidence>
<reference evidence="1 2" key="1">
    <citation type="submission" date="2017-02" db="EMBL/GenBank/DDBJ databases">
        <title>Draft genome sequence of Haemophilus felis CCUG 31170 type strain.</title>
        <authorList>
            <person name="Engstrom-Jakobsson H."/>
            <person name="Salva-Serra F."/>
            <person name="Thorell K."/>
            <person name="Gonzales-Siles L."/>
            <person name="Karlsson R."/>
            <person name="Boulund F."/>
            <person name="Engstrand L."/>
            <person name="Kristiansson E."/>
            <person name="Moore E."/>
        </authorList>
    </citation>
    <scope>NUCLEOTIDE SEQUENCE [LARGE SCALE GENOMIC DNA]</scope>
    <source>
        <strain evidence="1 2">CCUG 31170</strain>
    </source>
</reference>